<name>A0A0A2T7H3_9BACI</name>
<dbReference type="GO" id="GO:0055085">
    <property type="term" value="P:transmembrane transport"/>
    <property type="evidence" value="ECO:0007669"/>
    <property type="project" value="InterPro"/>
</dbReference>
<protein>
    <submittedName>
        <fullName evidence="10">ABC transporter permease</fullName>
    </submittedName>
</protein>
<reference evidence="10 11" key="1">
    <citation type="journal article" date="2015" name="Stand. Genomic Sci.">
        <title>High quality draft genome sequence of the moderately halophilic bacterium Pontibacillus yanchengensis Y32(T) and comparison among Pontibacillus genomes.</title>
        <authorList>
            <person name="Huang J."/>
            <person name="Qiao Z.X."/>
            <person name="Tang J.W."/>
            <person name="Wang G."/>
        </authorList>
    </citation>
    <scope>NUCLEOTIDE SEQUENCE [LARGE SCALE GENOMIC DNA]</scope>
    <source>
        <strain evidence="10 11">Y32</strain>
    </source>
</reference>
<evidence type="ECO:0000256" key="6">
    <source>
        <dbReference type="ARBA" id="ARBA00022989"/>
    </source>
</evidence>
<dbReference type="eggNOG" id="COG1177">
    <property type="taxonomic scope" value="Bacteria"/>
</dbReference>
<dbReference type="InterPro" id="IPR035906">
    <property type="entry name" value="MetI-like_sf"/>
</dbReference>
<dbReference type="InterPro" id="IPR000515">
    <property type="entry name" value="MetI-like"/>
</dbReference>
<evidence type="ECO:0000256" key="1">
    <source>
        <dbReference type="ARBA" id="ARBA00004429"/>
    </source>
</evidence>
<dbReference type="PROSITE" id="PS50928">
    <property type="entry name" value="ABC_TM1"/>
    <property type="match status" value="1"/>
</dbReference>
<organism evidence="10 11">
    <name type="scientific">Pontibacillus yanchengensis Y32</name>
    <dbReference type="NCBI Taxonomy" id="1385514"/>
    <lineage>
        <taxon>Bacteria</taxon>
        <taxon>Bacillati</taxon>
        <taxon>Bacillota</taxon>
        <taxon>Bacilli</taxon>
        <taxon>Bacillales</taxon>
        <taxon>Bacillaceae</taxon>
        <taxon>Pontibacillus</taxon>
    </lineage>
</organism>
<feature type="transmembrane region" description="Helical" evidence="8">
    <location>
        <begin position="237"/>
        <end position="259"/>
    </location>
</feature>
<evidence type="ECO:0000256" key="3">
    <source>
        <dbReference type="ARBA" id="ARBA00022475"/>
    </source>
</evidence>
<keyword evidence="6 8" id="KW-1133">Transmembrane helix</keyword>
<keyword evidence="5 8" id="KW-0812">Transmembrane</keyword>
<comment type="similarity">
    <text evidence="8">Belongs to the binding-protein-dependent transport system permease family.</text>
</comment>
<dbReference type="PANTHER" id="PTHR43357:SF4">
    <property type="entry name" value="INNER MEMBRANE ABC TRANSPORTER PERMEASE PROTEIN YDCV"/>
    <property type="match status" value="1"/>
</dbReference>
<comment type="caution">
    <text evidence="10">The sequence shown here is derived from an EMBL/GenBank/DDBJ whole genome shotgun (WGS) entry which is preliminary data.</text>
</comment>
<evidence type="ECO:0000256" key="7">
    <source>
        <dbReference type="ARBA" id="ARBA00023136"/>
    </source>
</evidence>
<dbReference type="RefSeq" id="WP_237582674.1">
    <property type="nucleotide sequence ID" value="NZ_AVBF01000048.1"/>
</dbReference>
<gene>
    <name evidence="10" type="ORF">N782_16540</name>
</gene>
<dbReference type="AlphaFoldDB" id="A0A0A2T7H3"/>
<feature type="transmembrane region" description="Helical" evidence="8">
    <location>
        <begin position="12"/>
        <end position="29"/>
    </location>
</feature>
<dbReference type="STRING" id="1385514.N782_16540"/>
<evidence type="ECO:0000256" key="5">
    <source>
        <dbReference type="ARBA" id="ARBA00022692"/>
    </source>
</evidence>
<feature type="transmembrane region" description="Helical" evidence="8">
    <location>
        <begin position="102"/>
        <end position="123"/>
    </location>
</feature>
<dbReference type="SUPFAM" id="SSF161098">
    <property type="entry name" value="MetI-like"/>
    <property type="match status" value="1"/>
</dbReference>
<dbReference type="Gene3D" id="1.10.3720.10">
    <property type="entry name" value="MetI-like"/>
    <property type="match status" value="1"/>
</dbReference>
<keyword evidence="4" id="KW-0997">Cell inner membrane</keyword>
<keyword evidence="2 8" id="KW-0813">Transport</keyword>
<evidence type="ECO:0000313" key="10">
    <source>
        <dbReference type="EMBL" id="KGP71757.1"/>
    </source>
</evidence>
<evidence type="ECO:0000259" key="9">
    <source>
        <dbReference type="PROSITE" id="PS50928"/>
    </source>
</evidence>
<evidence type="ECO:0000256" key="8">
    <source>
        <dbReference type="RuleBase" id="RU363032"/>
    </source>
</evidence>
<keyword evidence="7 8" id="KW-0472">Membrane</keyword>
<dbReference type="PANTHER" id="PTHR43357">
    <property type="entry name" value="INNER MEMBRANE ABC TRANSPORTER PERMEASE PROTEIN YDCV"/>
    <property type="match status" value="1"/>
</dbReference>
<evidence type="ECO:0000256" key="2">
    <source>
        <dbReference type="ARBA" id="ARBA00022448"/>
    </source>
</evidence>
<keyword evidence="11" id="KW-1185">Reference proteome</keyword>
<feature type="domain" description="ABC transmembrane type-1" evidence="9">
    <location>
        <begin position="64"/>
        <end position="252"/>
    </location>
</feature>
<evidence type="ECO:0000313" key="11">
    <source>
        <dbReference type="Proteomes" id="UP000030147"/>
    </source>
</evidence>
<sequence>MQYKPRMKTASFWFLTGSLFLFPVLFLIVKSFTLPWRYQADFHMHFTLRGWSTLLSENQLISATFISLLIGAVVVLLNLIIGLSAGKALAFYQFKGKSIMDTLFLLPLIFPLLAIAMGVHIAMIRLGLADSWIGVVLIHLVPTIPYSIKILRNGYVSLGSAMLEQSTSLGANVRSRFLTIELPLLKPALRSTIFLTFVISLSQYVITAIIGGGNVVTLAMVYFPFLQSASSTVLAAFSIWFALVPILFYLIVEIILCFLPYQSPWRIKT</sequence>
<dbReference type="GO" id="GO:0005886">
    <property type="term" value="C:plasma membrane"/>
    <property type="evidence" value="ECO:0007669"/>
    <property type="project" value="UniProtKB-SubCell"/>
</dbReference>
<dbReference type="EMBL" id="AVBF01000048">
    <property type="protein sequence ID" value="KGP71757.1"/>
    <property type="molecule type" value="Genomic_DNA"/>
</dbReference>
<feature type="transmembrane region" description="Helical" evidence="8">
    <location>
        <begin position="192"/>
        <end position="225"/>
    </location>
</feature>
<dbReference type="CDD" id="cd06261">
    <property type="entry name" value="TM_PBP2"/>
    <property type="match status" value="1"/>
</dbReference>
<comment type="subcellular location">
    <subcellularLocation>
        <location evidence="1">Cell inner membrane</location>
        <topology evidence="1">Multi-pass membrane protein</topology>
    </subcellularLocation>
    <subcellularLocation>
        <location evidence="8">Cell membrane</location>
        <topology evidence="8">Multi-pass membrane protein</topology>
    </subcellularLocation>
</comment>
<accession>A0A0A2T7H3</accession>
<keyword evidence="3" id="KW-1003">Cell membrane</keyword>
<dbReference type="Proteomes" id="UP000030147">
    <property type="component" value="Unassembled WGS sequence"/>
</dbReference>
<dbReference type="Pfam" id="PF00528">
    <property type="entry name" value="BPD_transp_1"/>
    <property type="match status" value="1"/>
</dbReference>
<feature type="transmembrane region" description="Helical" evidence="8">
    <location>
        <begin position="60"/>
        <end position="81"/>
    </location>
</feature>
<proteinExistence type="inferred from homology"/>
<evidence type="ECO:0000256" key="4">
    <source>
        <dbReference type="ARBA" id="ARBA00022519"/>
    </source>
</evidence>